<dbReference type="Proteomes" id="UP000507470">
    <property type="component" value="Unassembled WGS sequence"/>
</dbReference>
<reference evidence="4 5" key="1">
    <citation type="submission" date="2020-06" db="EMBL/GenBank/DDBJ databases">
        <authorList>
            <person name="Li R."/>
            <person name="Bekaert M."/>
        </authorList>
    </citation>
    <scope>NUCLEOTIDE SEQUENCE [LARGE SCALE GENOMIC DNA]</scope>
    <source>
        <strain evidence="5">wild</strain>
    </source>
</reference>
<dbReference type="GO" id="GO:0005829">
    <property type="term" value="C:cytosol"/>
    <property type="evidence" value="ECO:0007669"/>
    <property type="project" value="TreeGrafter"/>
</dbReference>
<dbReference type="EMBL" id="CACVKT020000573">
    <property type="protein sequence ID" value="CAC5360886.1"/>
    <property type="molecule type" value="Genomic_DNA"/>
</dbReference>
<feature type="compositionally biased region" description="Polar residues" evidence="2">
    <location>
        <begin position="916"/>
        <end position="927"/>
    </location>
</feature>
<dbReference type="AlphaFoldDB" id="A0A6J8A5W1"/>
<dbReference type="OrthoDB" id="6427809at2759"/>
<dbReference type="PANTHER" id="PTHR45857:SF9">
    <property type="entry name" value="MULTIPLE WING HAIRS, ISOFORM C"/>
    <property type="match status" value="1"/>
</dbReference>
<dbReference type="PANTHER" id="PTHR45857">
    <property type="entry name" value="FORMIN-LIKE PROTEIN"/>
    <property type="match status" value="1"/>
</dbReference>
<organism evidence="4 5">
    <name type="scientific">Mytilus coruscus</name>
    <name type="common">Sea mussel</name>
    <dbReference type="NCBI Taxonomy" id="42192"/>
    <lineage>
        <taxon>Eukaryota</taxon>
        <taxon>Metazoa</taxon>
        <taxon>Spiralia</taxon>
        <taxon>Lophotrochozoa</taxon>
        <taxon>Mollusca</taxon>
        <taxon>Bivalvia</taxon>
        <taxon>Autobranchia</taxon>
        <taxon>Pteriomorphia</taxon>
        <taxon>Mytilida</taxon>
        <taxon>Mytiloidea</taxon>
        <taxon>Mytilidae</taxon>
        <taxon>Mytilinae</taxon>
        <taxon>Mytilus</taxon>
    </lineage>
</organism>
<dbReference type="Gene3D" id="1.20.58.2220">
    <property type="entry name" value="Formin, FH2 domain"/>
    <property type="match status" value="2"/>
</dbReference>
<feature type="compositionally biased region" description="Polar residues" evidence="2">
    <location>
        <begin position="63"/>
        <end position="73"/>
    </location>
</feature>
<evidence type="ECO:0000313" key="4">
    <source>
        <dbReference type="EMBL" id="CAC5360886.1"/>
    </source>
</evidence>
<feature type="region of interest" description="Disordered" evidence="2">
    <location>
        <begin position="912"/>
        <end position="939"/>
    </location>
</feature>
<dbReference type="InterPro" id="IPR016024">
    <property type="entry name" value="ARM-type_fold"/>
</dbReference>
<feature type="region of interest" description="Disordered" evidence="2">
    <location>
        <begin position="462"/>
        <end position="489"/>
    </location>
</feature>
<feature type="compositionally biased region" description="Basic and acidic residues" evidence="2">
    <location>
        <begin position="466"/>
        <end position="489"/>
    </location>
</feature>
<dbReference type="GO" id="GO:0030866">
    <property type="term" value="P:cortical actin cytoskeleton organization"/>
    <property type="evidence" value="ECO:0007669"/>
    <property type="project" value="TreeGrafter"/>
</dbReference>
<name>A0A6J8A5W1_MYTCO</name>
<dbReference type="InterPro" id="IPR042201">
    <property type="entry name" value="FH2_Formin_sf"/>
</dbReference>
<protein>
    <recommendedName>
        <fullName evidence="3">GBD/FH3 domain-containing protein</fullName>
    </recommendedName>
</protein>
<dbReference type="SMART" id="SM01140">
    <property type="entry name" value="Drf_GBD"/>
    <property type="match status" value="1"/>
</dbReference>
<feature type="region of interest" description="Disordered" evidence="2">
    <location>
        <begin position="63"/>
        <end position="90"/>
    </location>
</feature>
<dbReference type="InterPro" id="IPR011989">
    <property type="entry name" value="ARM-like"/>
</dbReference>
<feature type="domain" description="GBD/FH3" evidence="3">
    <location>
        <begin position="1"/>
        <end position="429"/>
    </location>
</feature>
<evidence type="ECO:0000313" key="5">
    <source>
        <dbReference type="Proteomes" id="UP000507470"/>
    </source>
</evidence>
<evidence type="ECO:0000256" key="1">
    <source>
        <dbReference type="ARBA" id="ARBA00023449"/>
    </source>
</evidence>
<dbReference type="Gene3D" id="1.25.10.10">
    <property type="entry name" value="Leucine-rich Repeat Variant"/>
    <property type="match status" value="1"/>
</dbReference>
<dbReference type="SMART" id="SM01139">
    <property type="entry name" value="Drf_FH3"/>
    <property type="match status" value="1"/>
</dbReference>
<dbReference type="Pfam" id="PF06367">
    <property type="entry name" value="Drf_FH3"/>
    <property type="match status" value="1"/>
</dbReference>
<comment type="similarity">
    <text evidence="1">Belongs to the formin homology family.</text>
</comment>
<dbReference type="Pfam" id="PF02181">
    <property type="entry name" value="FH2"/>
    <property type="match status" value="1"/>
</dbReference>
<dbReference type="InterPro" id="IPR043592">
    <property type="entry name" value="FMNL_animal"/>
</dbReference>
<dbReference type="InterPro" id="IPR014768">
    <property type="entry name" value="GBD/FH3_dom"/>
</dbReference>
<dbReference type="GO" id="GO:0031267">
    <property type="term" value="F:small GTPase binding"/>
    <property type="evidence" value="ECO:0007669"/>
    <property type="project" value="InterPro"/>
</dbReference>
<sequence>MDDKSTDSLQIRKMASPKSPADRQKRRIKDLDEKWRMLFNEKQRPPLYSVEKYIEYLRKFTENPSTDGSSYSKGSTRSNISTGSSRSGTGSEQQISYLLKKLKLDLRMSYDRFLENFISSPNNGLILLLTLLKNIQKFTRDDMKRTAREKLQSKKRAMIEELECVMCIKFCLRYRDSVKILLDVPYGLENVAEALLSSNVMSRCTALEVMSKVLMEDEGFHRDLECFTYFRLKNCEPVRFKFLINMLMTAGSSAIQVSFQLCCMKFINSLLTSSPDGNTRIFLQSEVESAGLDIKALLSSVEMKSTDEKDELMKEIIDYRNSLLDVDQLLESHETLYKLNIELQQRVFELQAQLQLSRRLQQNQEEPDNVAYNNLKQQSPEQETIQGLEELDQLLDSIDSDSDHSFKVQQETANTNLGPRVINQPIIRRGSNRNWRKSGHPLPVLKRQSKDNIVPLSYKTLNSENSEPKHDYNENIEPRTEGGERNKAKSEKITFVEKTRADRFSQIQKEIGLPLEIIVECVQSYDIEDIATENVQALFELLPTENEMRNILTLECDLENLGEAEQFLVQMMAVERLEEKLNIMQFVDQYQKTVDRKYQIIKDYMVDNFYATPLDFKLSFLIELDSTCLEPTKWNLLETIVEEICSTYPHLLHWYKDISFEIDEKGHMLDIVNSCVLYISVVGCTMFYNGKEISIKSFQPFIDETKRGITAIETEQLKCPSEELNKTHHSVCSRFNSFYEHFQEMDKLFSDVCVLCNENKETTEPADLLANINTFAARFENLVEKLPVRKLSKDIILEPLPDYMSQRETAFQKQTQSKLFSQEIIESDLDTFGLNATKPIDDEERIKNWIVMTTPSQYVDPCVFVEQTYSAKNKDGEKWCKLKHQDSDSGDSAFEGSGGRCLKKYVMTKEEREQRTSTPVMTSNLTNEPPPDYPRSNSPDLVEKQYDDLSSEVSRILQEFEGDLNGYETHLSSPVNRKFYTIRSIIHL</sequence>
<dbReference type="InterPro" id="IPR010473">
    <property type="entry name" value="GTPase-bd"/>
</dbReference>
<dbReference type="InterPro" id="IPR015425">
    <property type="entry name" value="FH2_Formin"/>
</dbReference>
<dbReference type="GO" id="GO:0008360">
    <property type="term" value="P:regulation of cell shape"/>
    <property type="evidence" value="ECO:0007669"/>
    <property type="project" value="TreeGrafter"/>
</dbReference>
<dbReference type="InterPro" id="IPR010472">
    <property type="entry name" value="FH3_dom"/>
</dbReference>
<feature type="compositionally biased region" description="Low complexity" evidence="2">
    <location>
        <begin position="74"/>
        <end position="90"/>
    </location>
</feature>
<dbReference type="GO" id="GO:0016477">
    <property type="term" value="P:cell migration"/>
    <property type="evidence" value="ECO:0007669"/>
    <property type="project" value="TreeGrafter"/>
</dbReference>
<keyword evidence="5" id="KW-1185">Reference proteome</keyword>
<evidence type="ECO:0000259" key="3">
    <source>
        <dbReference type="PROSITE" id="PS51232"/>
    </source>
</evidence>
<dbReference type="PROSITE" id="PS51232">
    <property type="entry name" value="GBD_FH3"/>
    <property type="match status" value="1"/>
</dbReference>
<gene>
    <name evidence="4" type="ORF">MCOR_3205</name>
</gene>
<dbReference type="SUPFAM" id="SSF48371">
    <property type="entry name" value="ARM repeat"/>
    <property type="match status" value="1"/>
</dbReference>
<accession>A0A6J8A5W1</accession>
<evidence type="ECO:0000256" key="2">
    <source>
        <dbReference type="SAM" id="MobiDB-lite"/>
    </source>
</evidence>
<proteinExistence type="inferred from homology"/>
<feature type="region of interest" description="Disordered" evidence="2">
    <location>
        <begin position="1"/>
        <end position="27"/>
    </location>
</feature>
<dbReference type="GO" id="GO:0051015">
    <property type="term" value="F:actin filament binding"/>
    <property type="evidence" value="ECO:0007669"/>
    <property type="project" value="TreeGrafter"/>
</dbReference>
<dbReference type="SUPFAM" id="SSF101447">
    <property type="entry name" value="Formin homology 2 domain (FH2 domain)"/>
    <property type="match status" value="1"/>
</dbReference>